<dbReference type="EMBL" id="MU805974">
    <property type="protein sequence ID" value="KAJ3843520.1"/>
    <property type="molecule type" value="Genomic_DNA"/>
</dbReference>
<dbReference type="Proteomes" id="UP001163846">
    <property type="component" value="Unassembled WGS sequence"/>
</dbReference>
<feature type="compositionally biased region" description="Pro residues" evidence="8">
    <location>
        <begin position="71"/>
        <end position="81"/>
    </location>
</feature>
<dbReference type="AlphaFoldDB" id="A0AA38PIZ8"/>
<evidence type="ECO:0000256" key="5">
    <source>
        <dbReference type="ARBA" id="ARBA00023015"/>
    </source>
</evidence>
<evidence type="ECO:0000256" key="2">
    <source>
        <dbReference type="ARBA" id="ARBA00022723"/>
    </source>
</evidence>
<gene>
    <name evidence="10" type="ORF">F5878DRAFT_721397</name>
</gene>
<keyword evidence="5" id="KW-0805">Transcription regulation</keyword>
<name>A0AA38PIZ8_9AGAR</name>
<comment type="subcellular location">
    <subcellularLocation>
        <location evidence="1">Nucleus</location>
    </subcellularLocation>
</comment>
<organism evidence="10 11">
    <name type="scientific">Lentinula raphanica</name>
    <dbReference type="NCBI Taxonomy" id="153919"/>
    <lineage>
        <taxon>Eukaryota</taxon>
        <taxon>Fungi</taxon>
        <taxon>Dikarya</taxon>
        <taxon>Basidiomycota</taxon>
        <taxon>Agaricomycotina</taxon>
        <taxon>Agaricomycetes</taxon>
        <taxon>Agaricomycetidae</taxon>
        <taxon>Agaricales</taxon>
        <taxon>Marasmiineae</taxon>
        <taxon>Omphalotaceae</taxon>
        <taxon>Lentinula</taxon>
    </lineage>
</organism>
<dbReference type="SMART" id="SM00412">
    <property type="entry name" value="Cu_FIST"/>
    <property type="match status" value="1"/>
</dbReference>
<dbReference type="PANTHER" id="PTHR28088:SF5">
    <property type="entry name" value="TRANSCRIPTIONAL ACTIVATOR HAA1-RELATED"/>
    <property type="match status" value="1"/>
</dbReference>
<keyword evidence="4" id="KW-0186">Copper</keyword>
<sequence length="412" mass="44223">MVFVNSKKFACEACIKGHRSSSCSHTDRPLFEVKKKGRPVSQCERCRELRQSKKVHSKCNCNPKEQRAPKPQAPPGQKPPRFVPIAPALPNGIKDVIRIKASSSLNPRQRVDTLLNPCSCGNPAWKCQCRKPINSSNPNPNSTLNGLHALSEAAQLCCAIEPSPIPSKFKNHSTHSHNTPGPELPPFLFDTSSSPPPTDTIPDFGTMPPIKEIASIAGSGCTCGVECTCPGCVEHRGAEYADADHQNQNHDHGHDGDHAHARDPCGTCVDNRQGIALPDSSISSLDPRYTSSRMIDEFFARAASLPPPPANRKMGIGIKLDPGNVMVYPSAAMETKERGVPFGLIRIPKLECCGGRCGCPTGDCSCGKACDGCCVDHLHSTFNASSTGHVTQSEVSTFRVIAPAVQSCCSNK</sequence>
<dbReference type="SUPFAM" id="SSF57879">
    <property type="entry name" value="Zinc domain conserved in yeast copper-regulated transcription factors"/>
    <property type="match status" value="1"/>
</dbReference>
<dbReference type="GO" id="GO:0045944">
    <property type="term" value="P:positive regulation of transcription by RNA polymerase II"/>
    <property type="evidence" value="ECO:0007669"/>
    <property type="project" value="TreeGrafter"/>
</dbReference>
<evidence type="ECO:0000313" key="10">
    <source>
        <dbReference type="EMBL" id="KAJ3843520.1"/>
    </source>
</evidence>
<dbReference type="GO" id="GO:0000981">
    <property type="term" value="F:DNA-binding transcription factor activity, RNA polymerase II-specific"/>
    <property type="evidence" value="ECO:0007669"/>
    <property type="project" value="TreeGrafter"/>
</dbReference>
<dbReference type="PANTHER" id="PTHR28088">
    <property type="entry name" value="TRANSCRIPTIONAL ACTIVATOR HAA1-RELATED"/>
    <property type="match status" value="1"/>
</dbReference>
<dbReference type="InterPro" id="IPR001083">
    <property type="entry name" value="Cu_fist_DNA-bd_dom"/>
</dbReference>
<comment type="caution">
    <text evidence="10">The sequence shown here is derived from an EMBL/GenBank/DDBJ whole genome shotgun (WGS) entry which is preliminary data.</text>
</comment>
<dbReference type="InterPro" id="IPR036395">
    <property type="entry name" value="Cu_fist_DNA-bd_dom_sf"/>
</dbReference>
<evidence type="ECO:0000313" key="11">
    <source>
        <dbReference type="Proteomes" id="UP001163846"/>
    </source>
</evidence>
<evidence type="ECO:0000256" key="8">
    <source>
        <dbReference type="SAM" id="MobiDB-lite"/>
    </source>
</evidence>
<proteinExistence type="predicted"/>
<dbReference type="GO" id="GO:0005634">
    <property type="term" value="C:nucleus"/>
    <property type="evidence" value="ECO:0007669"/>
    <property type="project" value="UniProtKB-SubCell"/>
</dbReference>
<evidence type="ECO:0000256" key="6">
    <source>
        <dbReference type="ARBA" id="ARBA00023163"/>
    </source>
</evidence>
<dbReference type="GO" id="GO:0000978">
    <property type="term" value="F:RNA polymerase II cis-regulatory region sequence-specific DNA binding"/>
    <property type="evidence" value="ECO:0007669"/>
    <property type="project" value="TreeGrafter"/>
</dbReference>
<keyword evidence="7" id="KW-0539">Nucleus</keyword>
<feature type="region of interest" description="Disordered" evidence="8">
    <location>
        <begin position="59"/>
        <end position="81"/>
    </location>
</feature>
<evidence type="ECO:0000256" key="3">
    <source>
        <dbReference type="ARBA" id="ARBA00022833"/>
    </source>
</evidence>
<protein>
    <recommendedName>
        <fullName evidence="9">Copper-fist domain-containing protein</fullName>
    </recommendedName>
</protein>
<dbReference type="GO" id="GO:0005507">
    <property type="term" value="F:copper ion binding"/>
    <property type="evidence" value="ECO:0007669"/>
    <property type="project" value="InterPro"/>
</dbReference>
<dbReference type="GO" id="GO:0006879">
    <property type="term" value="P:intracellular iron ion homeostasis"/>
    <property type="evidence" value="ECO:0007669"/>
    <property type="project" value="TreeGrafter"/>
</dbReference>
<dbReference type="PROSITE" id="PS50073">
    <property type="entry name" value="COPPER_FIST_2"/>
    <property type="match status" value="1"/>
</dbReference>
<dbReference type="PRINTS" id="PR00617">
    <property type="entry name" value="COPPERFIST"/>
</dbReference>
<evidence type="ECO:0000256" key="4">
    <source>
        <dbReference type="ARBA" id="ARBA00023008"/>
    </source>
</evidence>
<dbReference type="FunFam" id="3.90.430.10:FF:000001">
    <property type="entry name" value="Copper fist DNA-binding protein"/>
    <property type="match status" value="1"/>
</dbReference>
<feature type="domain" description="Copper-fist" evidence="9">
    <location>
        <begin position="1"/>
        <end position="40"/>
    </location>
</feature>
<keyword evidence="11" id="KW-1185">Reference proteome</keyword>
<dbReference type="Gene3D" id="3.90.430.10">
    <property type="entry name" value="Copper fist DNA-binding domain"/>
    <property type="match status" value="1"/>
</dbReference>
<keyword evidence="6" id="KW-0804">Transcription</keyword>
<evidence type="ECO:0000259" key="9">
    <source>
        <dbReference type="PROSITE" id="PS50073"/>
    </source>
</evidence>
<dbReference type="Pfam" id="PF00649">
    <property type="entry name" value="Copper-fist"/>
    <property type="match status" value="1"/>
</dbReference>
<evidence type="ECO:0000256" key="1">
    <source>
        <dbReference type="ARBA" id="ARBA00004123"/>
    </source>
</evidence>
<dbReference type="GO" id="GO:0006878">
    <property type="term" value="P:intracellular copper ion homeostasis"/>
    <property type="evidence" value="ECO:0007669"/>
    <property type="project" value="TreeGrafter"/>
</dbReference>
<dbReference type="InterPro" id="IPR051763">
    <property type="entry name" value="Copper_Homeo_Regul"/>
</dbReference>
<evidence type="ECO:0000256" key="7">
    <source>
        <dbReference type="ARBA" id="ARBA00023242"/>
    </source>
</evidence>
<keyword evidence="3" id="KW-0862">Zinc</keyword>
<reference evidence="10" key="1">
    <citation type="submission" date="2022-08" db="EMBL/GenBank/DDBJ databases">
        <authorList>
            <consortium name="DOE Joint Genome Institute"/>
            <person name="Min B."/>
            <person name="Riley R."/>
            <person name="Sierra-Patev S."/>
            <person name="Naranjo-Ortiz M."/>
            <person name="Looney B."/>
            <person name="Konkel Z."/>
            <person name="Slot J.C."/>
            <person name="Sakamoto Y."/>
            <person name="Steenwyk J.L."/>
            <person name="Rokas A."/>
            <person name="Carro J."/>
            <person name="Camarero S."/>
            <person name="Ferreira P."/>
            <person name="Molpeceres G."/>
            <person name="Ruiz-Duenas F.J."/>
            <person name="Serrano A."/>
            <person name="Henrissat B."/>
            <person name="Drula E."/>
            <person name="Hughes K.W."/>
            <person name="Mata J.L."/>
            <person name="Ishikawa N.K."/>
            <person name="Vargas-Isla R."/>
            <person name="Ushijima S."/>
            <person name="Smith C.A."/>
            <person name="Ahrendt S."/>
            <person name="Andreopoulos W."/>
            <person name="He G."/>
            <person name="Labutti K."/>
            <person name="Lipzen A."/>
            <person name="Ng V."/>
            <person name="Sandor L."/>
            <person name="Barry K."/>
            <person name="Martinez A.T."/>
            <person name="Xiao Y."/>
            <person name="Gibbons J.G."/>
            <person name="Terashima K."/>
            <person name="Hibbett D.S."/>
            <person name="Grigoriev I.V."/>
        </authorList>
    </citation>
    <scope>NUCLEOTIDE SEQUENCE</scope>
    <source>
        <strain evidence="10">TFB9207</strain>
    </source>
</reference>
<accession>A0AA38PIZ8</accession>
<dbReference type="SMART" id="SM01090">
    <property type="entry name" value="Copper-fist"/>
    <property type="match status" value="1"/>
</dbReference>
<keyword evidence="2" id="KW-0479">Metal-binding</keyword>